<keyword evidence="3 7" id="KW-0812">Transmembrane</keyword>
<evidence type="ECO:0000256" key="7">
    <source>
        <dbReference type="SAM" id="Phobius"/>
    </source>
</evidence>
<keyword evidence="5 7" id="KW-0472">Membrane</keyword>
<keyword evidence="6" id="KW-0653">Protein transport</keyword>
<feature type="transmembrane region" description="Helical" evidence="7">
    <location>
        <begin position="12"/>
        <end position="38"/>
    </location>
</feature>
<reference evidence="9 10" key="1">
    <citation type="submission" date="2018-09" db="EMBL/GenBank/DDBJ databases">
        <title>Genomic Encyclopedia of Archaeal and Bacterial Type Strains, Phase II (KMG-II): from individual species to whole genera.</title>
        <authorList>
            <person name="Goeker M."/>
        </authorList>
    </citation>
    <scope>NUCLEOTIDE SEQUENCE [LARGE SCALE GENOMIC DNA]</scope>
    <source>
        <strain evidence="9 10">DSM 27148</strain>
    </source>
</reference>
<dbReference type="GO" id="GO:0015031">
    <property type="term" value="P:protein transport"/>
    <property type="evidence" value="ECO:0007669"/>
    <property type="project" value="UniProtKB-KW"/>
</dbReference>
<evidence type="ECO:0000256" key="4">
    <source>
        <dbReference type="ARBA" id="ARBA00022989"/>
    </source>
</evidence>
<dbReference type="RefSeq" id="WP_120272819.1">
    <property type="nucleotide sequence ID" value="NZ_RAPN01000001.1"/>
</dbReference>
<dbReference type="GO" id="GO:0005886">
    <property type="term" value="C:plasma membrane"/>
    <property type="evidence" value="ECO:0007669"/>
    <property type="project" value="UniProtKB-SubCell"/>
</dbReference>
<feature type="transmembrane region" description="Helical" evidence="7">
    <location>
        <begin position="93"/>
        <end position="115"/>
    </location>
</feature>
<comment type="caution">
    <text evidence="9">The sequence shown here is derived from an EMBL/GenBank/DDBJ whole genome shotgun (WGS) entry which is preliminary data.</text>
</comment>
<gene>
    <name evidence="9" type="ORF">BC643_1884</name>
</gene>
<evidence type="ECO:0000256" key="1">
    <source>
        <dbReference type="ARBA" id="ARBA00004651"/>
    </source>
</evidence>
<evidence type="ECO:0000313" key="9">
    <source>
        <dbReference type="EMBL" id="RKD91528.1"/>
    </source>
</evidence>
<keyword evidence="10" id="KW-1185">Reference proteome</keyword>
<evidence type="ECO:0000256" key="6">
    <source>
        <dbReference type="RuleBase" id="RU004057"/>
    </source>
</evidence>
<keyword evidence="2" id="KW-1003">Cell membrane</keyword>
<name>A0A419W7U6_9BACT</name>
<organism evidence="9 10">
    <name type="scientific">Mangrovibacterium diazotrophicum</name>
    <dbReference type="NCBI Taxonomy" id="1261403"/>
    <lineage>
        <taxon>Bacteria</taxon>
        <taxon>Pseudomonadati</taxon>
        <taxon>Bacteroidota</taxon>
        <taxon>Bacteroidia</taxon>
        <taxon>Marinilabiliales</taxon>
        <taxon>Prolixibacteraceae</taxon>
        <taxon>Mangrovibacterium</taxon>
    </lineage>
</organism>
<dbReference type="Pfam" id="PF01618">
    <property type="entry name" value="MotA_ExbB"/>
    <property type="match status" value="1"/>
</dbReference>
<evidence type="ECO:0000256" key="3">
    <source>
        <dbReference type="ARBA" id="ARBA00022692"/>
    </source>
</evidence>
<keyword evidence="6" id="KW-0813">Transport</keyword>
<comment type="similarity">
    <text evidence="6">Belongs to the exbB/tolQ family.</text>
</comment>
<accession>A0A419W7U6</accession>
<protein>
    <submittedName>
        <fullName evidence="9">MotA/TolQ/ExbB proton channel family protein</fullName>
    </submittedName>
</protein>
<evidence type="ECO:0000259" key="8">
    <source>
        <dbReference type="Pfam" id="PF01618"/>
    </source>
</evidence>
<dbReference type="AlphaFoldDB" id="A0A419W7U6"/>
<dbReference type="InterPro" id="IPR002898">
    <property type="entry name" value="MotA_ExbB_proton_chnl"/>
</dbReference>
<evidence type="ECO:0000256" key="2">
    <source>
        <dbReference type="ARBA" id="ARBA00022475"/>
    </source>
</evidence>
<dbReference type="EMBL" id="RAPN01000001">
    <property type="protein sequence ID" value="RKD91528.1"/>
    <property type="molecule type" value="Genomic_DNA"/>
</dbReference>
<feature type="domain" description="MotA/TolQ/ExbB proton channel" evidence="8">
    <location>
        <begin position="40"/>
        <end position="116"/>
    </location>
</feature>
<feature type="transmembrane region" description="Helical" evidence="7">
    <location>
        <begin position="50"/>
        <end position="73"/>
    </location>
</feature>
<evidence type="ECO:0000256" key="5">
    <source>
        <dbReference type="ARBA" id="ARBA00023136"/>
    </source>
</evidence>
<dbReference type="Proteomes" id="UP000283387">
    <property type="component" value="Unassembled WGS sequence"/>
</dbReference>
<sequence length="126" mass="13668">MKFTDLFFMGGPLFMGIVTIWTIAMLVFIVLKIIQIFVQQSYTKAGLDLILLFGSLAFVTGILGQAIGLFMAFDAIQAAGDISPALIAGGFKVSMIAPLYGCFAFVIGLLLWGILREIVIRKGLEN</sequence>
<comment type="subcellular location">
    <subcellularLocation>
        <location evidence="1">Cell membrane</location>
        <topology evidence="1">Multi-pass membrane protein</topology>
    </subcellularLocation>
    <subcellularLocation>
        <location evidence="6">Membrane</location>
        <topology evidence="6">Multi-pass membrane protein</topology>
    </subcellularLocation>
</comment>
<keyword evidence="4 7" id="KW-1133">Transmembrane helix</keyword>
<dbReference type="OrthoDB" id="1001678at2"/>
<evidence type="ECO:0000313" key="10">
    <source>
        <dbReference type="Proteomes" id="UP000283387"/>
    </source>
</evidence>
<proteinExistence type="inferred from homology"/>